<dbReference type="NCBIfam" id="NF045485">
    <property type="entry name" value="FPPsyn"/>
    <property type="match status" value="1"/>
</dbReference>
<evidence type="ECO:0000256" key="5">
    <source>
        <dbReference type="ARBA" id="ARBA00022842"/>
    </source>
</evidence>
<dbReference type="GO" id="GO:0005737">
    <property type="term" value="C:cytoplasm"/>
    <property type="evidence" value="ECO:0007669"/>
    <property type="project" value="UniProtKB-ARBA"/>
</dbReference>
<dbReference type="SUPFAM" id="SSF48576">
    <property type="entry name" value="Terpenoid synthases"/>
    <property type="match status" value="1"/>
</dbReference>
<keyword evidence="6" id="KW-0414">Isoprene biosynthesis</keyword>
<dbReference type="InterPro" id="IPR053378">
    <property type="entry name" value="Prenyl_diphosphate_synthase"/>
</dbReference>
<comment type="cofactor">
    <cofactor evidence="1">
        <name>Mg(2+)</name>
        <dbReference type="ChEBI" id="CHEBI:18420"/>
    </cofactor>
</comment>
<dbReference type="InterPro" id="IPR000092">
    <property type="entry name" value="Polyprenyl_synt"/>
</dbReference>
<evidence type="ECO:0000256" key="3">
    <source>
        <dbReference type="ARBA" id="ARBA00022679"/>
    </source>
</evidence>
<dbReference type="PANTHER" id="PTHR43281">
    <property type="entry name" value="FARNESYL DIPHOSPHATE SYNTHASE"/>
    <property type="match status" value="1"/>
</dbReference>
<dbReference type="FunFam" id="1.10.600.10:FF:000001">
    <property type="entry name" value="Geranylgeranyl diphosphate synthase"/>
    <property type="match status" value="1"/>
</dbReference>
<dbReference type="PROSITE" id="PS00444">
    <property type="entry name" value="POLYPRENYL_SYNTHASE_2"/>
    <property type="match status" value="1"/>
</dbReference>
<name>A0A9Q3UH05_9GAMM</name>
<dbReference type="GO" id="GO:0016114">
    <property type="term" value="P:terpenoid biosynthetic process"/>
    <property type="evidence" value="ECO:0007669"/>
    <property type="project" value="UniProtKB-ARBA"/>
</dbReference>
<dbReference type="GO" id="GO:0004659">
    <property type="term" value="F:prenyltransferase activity"/>
    <property type="evidence" value="ECO:0007669"/>
    <property type="project" value="InterPro"/>
</dbReference>
<dbReference type="EMBL" id="JAJGNA010000001">
    <property type="protein sequence ID" value="MCC4306996.1"/>
    <property type="molecule type" value="Genomic_DNA"/>
</dbReference>
<dbReference type="PROSITE" id="PS00723">
    <property type="entry name" value="POLYPRENYL_SYNTHASE_1"/>
    <property type="match status" value="1"/>
</dbReference>
<evidence type="ECO:0000256" key="4">
    <source>
        <dbReference type="ARBA" id="ARBA00022723"/>
    </source>
</evidence>
<keyword evidence="5" id="KW-0460">Magnesium</keyword>
<dbReference type="SFLD" id="SFLDG01017">
    <property type="entry name" value="Polyprenyl_Transferase_Like"/>
    <property type="match status" value="1"/>
</dbReference>
<dbReference type="RefSeq" id="WP_228232104.1">
    <property type="nucleotide sequence ID" value="NZ_JAJGNA010000001.1"/>
</dbReference>
<comment type="caution">
    <text evidence="8">The sequence shown here is derived from an EMBL/GenBank/DDBJ whole genome shotgun (WGS) entry which is preliminary data.</text>
</comment>
<dbReference type="Gene3D" id="1.10.600.10">
    <property type="entry name" value="Farnesyl Diphosphate Synthase"/>
    <property type="match status" value="1"/>
</dbReference>
<organism evidence="8 9">
    <name type="scientific">Alloalcanivorax marinus</name>
    <dbReference type="NCBI Taxonomy" id="1177169"/>
    <lineage>
        <taxon>Bacteria</taxon>
        <taxon>Pseudomonadati</taxon>
        <taxon>Pseudomonadota</taxon>
        <taxon>Gammaproteobacteria</taxon>
        <taxon>Oceanospirillales</taxon>
        <taxon>Alcanivoracaceae</taxon>
        <taxon>Alloalcanivorax</taxon>
    </lineage>
</organism>
<keyword evidence="9" id="KW-1185">Reference proteome</keyword>
<dbReference type="SFLD" id="SFLDS00005">
    <property type="entry name" value="Isoprenoid_Synthase_Type_I"/>
    <property type="match status" value="1"/>
</dbReference>
<reference evidence="8" key="1">
    <citation type="submission" date="2021-10" db="EMBL/GenBank/DDBJ databases">
        <title>The diversity and Nitrogen Metabolism of Culturable Nitrate-Utilizing Bacteria Within the Oxygen Minimum Zone of the Changjiang (Yangtze River)Estuary.</title>
        <authorList>
            <person name="Zhang D."/>
            <person name="Zheng J."/>
            <person name="Liu S."/>
            <person name="He W."/>
        </authorList>
    </citation>
    <scope>NUCLEOTIDE SEQUENCE</scope>
    <source>
        <strain evidence="8">FXH-223</strain>
    </source>
</reference>
<dbReference type="GO" id="GO:0046872">
    <property type="term" value="F:metal ion binding"/>
    <property type="evidence" value="ECO:0007669"/>
    <property type="project" value="UniProtKB-KW"/>
</dbReference>
<evidence type="ECO:0000313" key="9">
    <source>
        <dbReference type="Proteomes" id="UP001108027"/>
    </source>
</evidence>
<evidence type="ECO:0000313" key="8">
    <source>
        <dbReference type="EMBL" id="MCC4306996.1"/>
    </source>
</evidence>
<dbReference type="Pfam" id="PF00348">
    <property type="entry name" value="polyprenyl_synt"/>
    <property type="match status" value="1"/>
</dbReference>
<accession>A0A9Q3UH05</accession>
<dbReference type="InterPro" id="IPR033749">
    <property type="entry name" value="Polyprenyl_synt_CS"/>
</dbReference>
<protein>
    <submittedName>
        <fullName evidence="8">Polyprenyl synthetase family protein</fullName>
    </submittedName>
</protein>
<dbReference type="PANTHER" id="PTHR43281:SF1">
    <property type="entry name" value="FARNESYL DIPHOSPHATE SYNTHASE"/>
    <property type="match status" value="1"/>
</dbReference>
<keyword evidence="3 7" id="KW-0808">Transferase</keyword>
<dbReference type="InterPro" id="IPR008949">
    <property type="entry name" value="Isoprenoid_synthase_dom_sf"/>
</dbReference>
<evidence type="ECO:0000256" key="2">
    <source>
        <dbReference type="ARBA" id="ARBA00006706"/>
    </source>
</evidence>
<proteinExistence type="inferred from homology"/>
<dbReference type="AlphaFoldDB" id="A0A9Q3UH05"/>
<evidence type="ECO:0000256" key="1">
    <source>
        <dbReference type="ARBA" id="ARBA00001946"/>
    </source>
</evidence>
<dbReference type="GO" id="GO:0008654">
    <property type="term" value="P:phospholipid biosynthetic process"/>
    <property type="evidence" value="ECO:0007669"/>
    <property type="project" value="UniProtKB-ARBA"/>
</dbReference>
<dbReference type="CDD" id="cd00685">
    <property type="entry name" value="Trans_IPPS_HT"/>
    <property type="match status" value="1"/>
</dbReference>
<evidence type="ECO:0000256" key="6">
    <source>
        <dbReference type="ARBA" id="ARBA00023229"/>
    </source>
</evidence>
<gene>
    <name evidence="8" type="ORF">LL252_00305</name>
</gene>
<keyword evidence="4" id="KW-0479">Metal-binding</keyword>
<sequence length="300" mass="32006">MNSDPNRLEPFADEARARLQAALQRLLPDPATSASPRLAEAMRYAALNGGKRIRPMLVYAACRLAGGEPERADVAAVAVEAIHAYSLVHDDLPAMDDDDLRRGKPTCHRAFDEATAILAGDTLHTLAFDLLAGSGDYSDAARVAMVRVLCRAAGGTGMAAGQMLDMAAHGRLQDPAALERMHYLKTGRLITASLLLGYHAAERADADLEAALIAFGDAIGLAFQIQDDILDVTADTDQLGKPSRSDEKHGKSTFPALLGLDASRQRAQALCEQARAALDGYGAAARPLQQLADFIVQRTH</sequence>
<evidence type="ECO:0000256" key="7">
    <source>
        <dbReference type="RuleBase" id="RU004466"/>
    </source>
</evidence>
<dbReference type="Proteomes" id="UP001108027">
    <property type="component" value="Unassembled WGS sequence"/>
</dbReference>
<comment type="similarity">
    <text evidence="2 7">Belongs to the FPP/GGPP synthase family.</text>
</comment>